<feature type="chain" id="PRO_5028189828" evidence="1">
    <location>
        <begin position="22"/>
        <end position="263"/>
    </location>
</feature>
<dbReference type="AlphaFoldDB" id="A0A6S6SKZ9"/>
<dbReference type="PANTHER" id="PTHR35272:SF3">
    <property type="entry name" value="THIOL:DISULFIDE INTERCHANGE PROTEIN DSBC"/>
    <property type="match status" value="1"/>
</dbReference>
<evidence type="ECO:0000313" key="2">
    <source>
        <dbReference type="EMBL" id="CAA6804012.1"/>
    </source>
</evidence>
<gene>
    <name evidence="2" type="ORF">HELGO_WM2861</name>
</gene>
<reference evidence="2" key="1">
    <citation type="submission" date="2020-01" db="EMBL/GenBank/DDBJ databases">
        <authorList>
            <person name="Meier V. D."/>
            <person name="Meier V D."/>
        </authorList>
    </citation>
    <scope>NUCLEOTIDE SEQUENCE</scope>
    <source>
        <strain evidence="2">HLG_WM_MAG_01</strain>
    </source>
</reference>
<proteinExistence type="predicted"/>
<dbReference type="InterPro" id="IPR036249">
    <property type="entry name" value="Thioredoxin-like_sf"/>
</dbReference>
<dbReference type="PANTHER" id="PTHR35272">
    <property type="entry name" value="THIOL:DISULFIDE INTERCHANGE PROTEIN DSBC-RELATED"/>
    <property type="match status" value="1"/>
</dbReference>
<protein>
    <submittedName>
        <fullName evidence="2">Thiol:disulfide interchange protein, putative</fullName>
    </submittedName>
</protein>
<evidence type="ECO:0000256" key="1">
    <source>
        <dbReference type="SAM" id="SignalP"/>
    </source>
</evidence>
<name>A0A6S6SKZ9_9BACT</name>
<keyword evidence="1" id="KW-0732">Signal</keyword>
<accession>A0A6S6SKZ9</accession>
<feature type="signal peptide" evidence="1">
    <location>
        <begin position="1"/>
        <end position="21"/>
    </location>
</feature>
<sequence>MKQKLLALTLLTTLLGTSAFAEDIVLNTEKLNEIKKTTRVLAKPSIQVSEGIDKGTYYFLKLNVKQNRGSKTVNAFLEKESGALYIGTRYDKNGQKMTFPLTKKAIETIKKGISFSYGKGTKDLYVVTDPECPYCVNFEKQALGKLDNYRVHVILYPLSFHKKAPAMVEWIMQGQDDAEKKHRMEDVMVNNSQEYMAFMGKKGQKFNYTDTIKVKIDNAIAAAKALRATGTPSVYDDKFSKVNWKSLVTSKVAPKAVVKQEKK</sequence>
<organism evidence="2">
    <name type="scientific">uncultured Sulfurovum sp</name>
    <dbReference type="NCBI Taxonomy" id="269237"/>
    <lineage>
        <taxon>Bacteria</taxon>
        <taxon>Pseudomonadati</taxon>
        <taxon>Campylobacterota</taxon>
        <taxon>Epsilonproteobacteria</taxon>
        <taxon>Campylobacterales</taxon>
        <taxon>Sulfurovaceae</taxon>
        <taxon>Sulfurovum</taxon>
        <taxon>environmental samples</taxon>
    </lineage>
</organism>
<dbReference type="InterPro" id="IPR051470">
    <property type="entry name" value="Thiol:disulfide_interchange"/>
</dbReference>
<dbReference type="Gene3D" id="3.40.30.10">
    <property type="entry name" value="Glutaredoxin"/>
    <property type="match status" value="1"/>
</dbReference>
<dbReference type="SUPFAM" id="SSF52833">
    <property type="entry name" value="Thioredoxin-like"/>
    <property type="match status" value="1"/>
</dbReference>
<dbReference type="EMBL" id="CACVAS010000030">
    <property type="protein sequence ID" value="CAA6804012.1"/>
    <property type="molecule type" value="Genomic_DNA"/>
</dbReference>